<dbReference type="Pfam" id="PF17851">
    <property type="entry name" value="GH43_C2"/>
    <property type="match status" value="1"/>
</dbReference>
<dbReference type="InterPro" id="IPR013320">
    <property type="entry name" value="ConA-like_dom_sf"/>
</dbReference>
<feature type="active site" description="Proton acceptor" evidence="4">
    <location>
        <position position="47"/>
    </location>
</feature>
<dbReference type="SUPFAM" id="SSF75005">
    <property type="entry name" value="Arabinanase/levansucrase/invertase"/>
    <property type="match status" value="1"/>
</dbReference>
<dbReference type="CDD" id="cd09001">
    <property type="entry name" value="GH43_FsAxh1-like"/>
    <property type="match status" value="1"/>
</dbReference>
<evidence type="ECO:0000256" key="1">
    <source>
        <dbReference type="ARBA" id="ARBA00009865"/>
    </source>
</evidence>
<dbReference type="InterPro" id="IPR041542">
    <property type="entry name" value="GH43_C2"/>
</dbReference>
<dbReference type="PANTHER" id="PTHR42812">
    <property type="entry name" value="BETA-XYLOSIDASE"/>
    <property type="match status" value="1"/>
</dbReference>
<evidence type="ECO:0000256" key="4">
    <source>
        <dbReference type="PIRSR" id="PIRSR606710-1"/>
    </source>
</evidence>
<evidence type="ECO:0000313" key="9">
    <source>
        <dbReference type="EMBL" id="TCN72794.1"/>
    </source>
</evidence>
<dbReference type="AlphaFoldDB" id="A0A4R2EUL3"/>
<dbReference type="GO" id="GO:0004553">
    <property type="term" value="F:hydrolase activity, hydrolyzing O-glycosyl compounds"/>
    <property type="evidence" value="ECO:0007669"/>
    <property type="project" value="InterPro"/>
</dbReference>
<evidence type="ECO:0000313" key="10">
    <source>
        <dbReference type="Proteomes" id="UP000294830"/>
    </source>
</evidence>
<feature type="site" description="Important for catalytic activity, responsible for pKa modulation of the active site Glu and correct orientation of both the proton donor and substrate" evidence="5">
    <location>
        <position position="155"/>
    </location>
</feature>
<reference evidence="9 10" key="1">
    <citation type="submission" date="2019-03" db="EMBL/GenBank/DDBJ databases">
        <title>Genomic Encyclopedia of Archaeal and Bacterial Type Strains, Phase II (KMG-II): from individual species to whole genera.</title>
        <authorList>
            <person name="Goeker M."/>
        </authorList>
    </citation>
    <scope>NUCLEOTIDE SEQUENCE [LARGE SCALE GENOMIC DNA]</scope>
    <source>
        <strain evidence="9 10">RL-C</strain>
    </source>
</reference>
<name>A0A4R2EUL3_9BACT</name>
<dbReference type="InterPro" id="IPR006710">
    <property type="entry name" value="Glyco_hydro_43"/>
</dbReference>
<organism evidence="9 10">
    <name type="scientific">Acetobacteroides hydrogenigenes</name>
    <dbReference type="NCBI Taxonomy" id="979970"/>
    <lineage>
        <taxon>Bacteria</taxon>
        <taxon>Pseudomonadati</taxon>
        <taxon>Bacteroidota</taxon>
        <taxon>Bacteroidia</taxon>
        <taxon>Bacteroidales</taxon>
        <taxon>Rikenellaceae</taxon>
        <taxon>Acetobacteroides</taxon>
    </lineage>
</organism>
<keyword evidence="7" id="KW-0732">Signal</keyword>
<proteinExistence type="inferred from homology"/>
<feature type="signal peptide" evidence="7">
    <location>
        <begin position="1"/>
        <end position="19"/>
    </location>
</feature>
<keyword evidence="2 6" id="KW-0378">Hydrolase</keyword>
<dbReference type="OrthoDB" id="9801455at2"/>
<dbReference type="PANTHER" id="PTHR42812:SF12">
    <property type="entry name" value="BETA-XYLOSIDASE-RELATED"/>
    <property type="match status" value="1"/>
</dbReference>
<comment type="caution">
    <text evidence="9">The sequence shown here is derived from an EMBL/GenBank/DDBJ whole genome shotgun (WGS) entry which is preliminary data.</text>
</comment>
<dbReference type="EMBL" id="SLWB01000001">
    <property type="protein sequence ID" value="TCN72794.1"/>
    <property type="molecule type" value="Genomic_DNA"/>
</dbReference>
<dbReference type="InterPro" id="IPR023296">
    <property type="entry name" value="Glyco_hydro_beta-prop_sf"/>
</dbReference>
<protein>
    <submittedName>
        <fullName evidence="9">Beta-xylosidase</fullName>
    </submittedName>
</protein>
<sequence>MKTVYILAAVVLGVVGASAQNPISKVWVADNGDGTYTNPILYADYPDPDVIRVGETFYMVSSTFNTVPGLTIMQSADLVNWQIVGSAIARQEPLDVFAKPQHGNGVWAPSLRQHNGEFYIYYGDPDYGIYMVKSKSMTSGWSKPHLVKAGKGLIDPCPLWDNDGRAYLVHGWAGSRAGIKSILTVSEMATDGKSLIGEERIVFDGHDAHPTVEGPKFYKRNGYYYIFAPAGGVATGWQLALRAKSPFGPYDEKVVLEQGNSKVNGPHQGGWVDDVKGNHWFVHFQDVEELGRITHLQPMKWEQDWPVIGVDADGDGIGEPVARYKKPSTLKPAALATPQTTDEFNAPSAGLQWQWHANPEPTWAFAYNKLGVQRLYCITAPTEARNMWDTPNLFMQRISAPEMSATTKLSFKALLEGEKVGLIVMGMSYGYVALENRNGSIVLVQASCEGADKGNAEVLSDAVPLSNIAYLRVDITQGKLCQFSYSTDGATFTSIGKPVRFTQGRWIGARVGLFATGKVKKNDVGYADFDWFRVDKIAK</sequence>
<evidence type="ECO:0000256" key="7">
    <source>
        <dbReference type="SAM" id="SignalP"/>
    </source>
</evidence>
<feature type="active site" description="Proton donor" evidence="4">
    <location>
        <position position="213"/>
    </location>
</feature>
<dbReference type="SUPFAM" id="SSF49899">
    <property type="entry name" value="Concanavalin A-like lectins/glucanases"/>
    <property type="match status" value="1"/>
</dbReference>
<dbReference type="InterPro" id="IPR051795">
    <property type="entry name" value="Glycosyl_Hydrlase_43"/>
</dbReference>
<dbReference type="Gene3D" id="2.60.120.200">
    <property type="match status" value="1"/>
</dbReference>
<evidence type="ECO:0000256" key="3">
    <source>
        <dbReference type="ARBA" id="ARBA00023295"/>
    </source>
</evidence>
<keyword evidence="10" id="KW-1185">Reference proteome</keyword>
<dbReference type="Gene3D" id="2.115.10.20">
    <property type="entry name" value="Glycosyl hydrolase domain, family 43"/>
    <property type="match status" value="1"/>
</dbReference>
<dbReference type="Proteomes" id="UP000294830">
    <property type="component" value="Unassembled WGS sequence"/>
</dbReference>
<gene>
    <name evidence="9" type="ORF">CLV25_10112</name>
</gene>
<evidence type="ECO:0000256" key="5">
    <source>
        <dbReference type="PIRSR" id="PIRSR606710-2"/>
    </source>
</evidence>
<evidence type="ECO:0000259" key="8">
    <source>
        <dbReference type="Pfam" id="PF17851"/>
    </source>
</evidence>
<dbReference type="Pfam" id="PF04616">
    <property type="entry name" value="Glyco_hydro_43"/>
    <property type="match status" value="1"/>
</dbReference>
<feature type="chain" id="PRO_5020571419" evidence="7">
    <location>
        <begin position="20"/>
        <end position="539"/>
    </location>
</feature>
<comment type="similarity">
    <text evidence="1 6">Belongs to the glycosyl hydrolase 43 family.</text>
</comment>
<feature type="domain" description="Beta-xylosidase C-terminal Concanavalin A-like" evidence="8">
    <location>
        <begin position="341"/>
        <end position="534"/>
    </location>
</feature>
<accession>A0A4R2EUL3</accession>
<evidence type="ECO:0000256" key="6">
    <source>
        <dbReference type="RuleBase" id="RU361187"/>
    </source>
</evidence>
<dbReference type="GO" id="GO:0005975">
    <property type="term" value="P:carbohydrate metabolic process"/>
    <property type="evidence" value="ECO:0007669"/>
    <property type="project" value="InterPro"/>
</dbReference>
<evidence type="ECO:0000256" key="2">
    <source>
        <dbReference type="ARBA" id="ARBA00022801"/>
    </source>
</evidence>
<keyword evidence="3 6" id="KW-0326">Glycosidase</keyword>
<dbReference type="RefSeq" id="WP_131837586.1">
    <property type="nucleotide sequence ID" value="NZ_SLWB01000001.1"/>
</dbReference>